<evidence type="ECO:0000313" key="2">
    <source>
        <dbReference type="EMBL" id="CAL4095966.1"/>
    </source>
</evidence>
<name>A0AAV2QST1_MEGNR</name>
<organism evidence="2 3">
    <name type="scientific">Meganyctiphanes norvegica</name>
    <name type="common">Northern krill</name>
    <name type="synonym">Thysanopoda norvegica</name>
    <dbReference type="NCBI Taxonomy" id="48144"/>
    <lineage>
        <taxon>Eukaryota</taxon>
        <taxon>Metazoa</taxon>
        <taxon>Ecdysozoa</taxon>
        <taxon>Arthropoda</taxon>
        <taxon>Crustacea</taxon>
        <taxon>Multicrustacea</taxon>
        <taxon>Malacostraca</taxon>
        <taxon>Eumalacostraca</taxon>
        <taxon>Eucarida</taxon>
        <taxon>Euphausiacea</taxon>
        <taxon>Euphausiidae</taxon>
        <taxon>Meganyctiphanes</taxon>
    </lineage>
</organism>
<feature type="transmembrane region" description="Helical" evidence="1">
    <location>
        <begin position="77"/>
        <end position="95"/>
    </location>
</feature>
<keyword evidence="1" id="KW-0472">Membrane</keyword>
<sequence>MLNTIDSNFQDPKYIITLVVLPTPYVGFWDHFWHVLDFFFFFFRLNSFLTFHLLTDFYDFFFILFRFQFLKNCPCRFMNFCLIYLLFGDIWQLIFQKHDFYPQETDFSILRENEAKIKKCTLTIFSKLKSEEKKYNHQNQSKIKSEKRF</sequence>
<evidence type="ECO:0000313" key="3">
    <source>
        <dbReference type="Proteomes" id="UP001497623"/>
    </source>
</evidence>
<accession>A0AAV2QST1</accession>
<proteinExistence type="predicted"/>
<reference evidence="2 3" key="1">
    <citation type="submission" date="2024-05" db="EMBL/GenBank/DDBJ databases">
        <authorList>
            <person name="Wallberg A."/>
        </authorList>
    </citation>
    <scope>NUCLEOTIDE SEQUENCE [LARGE SCALE GENOMIC DNA]</scope>
</reference>
<keyword evidence="1" id="KW-1133">Transmembrane helix</keyword>
<comment type="caution">
    <text evidence="2">The sequence shown here is derived from an EMBL/GenBank/DDBJ whole genome shotgun (WGS) entry which is preliminary data.</text>
</comment>
<keyword evidence="1" id="KW-0812">Transmembrane</keyword>
<keyword evidence="3" id="KW-1185">Reference proteome</keyword>
<feature type="transmembrane region" description="Helical" evidence="1">
    <location>
        <begin position="38"/>
        <end position="65"/>
    </location>
</feature>
<dbReference type="AlphaFoldDB" id="A0AAV2QST1"/>
<gene>
    <name evidence="2" type="ORF">MNOR_LOCUS15536</name>
</gene>
<evidence type="ECO:0000256" key="1">
    <source>
        <dbReference type="SAM" id="Phobius"/>
    </source>
</evidence>
<dbReference type="Proteomes" id="UP001497623">
    <property type="component" value="Unassembled WGS sequence"/>
</dbReference>
<dbReference type="EMBL" id="CAXKWB010009747">
    <property type="protein sequence ID" value="CAL4095966.1"/>
    <property type="molecule type" value="Genomic_DNA"/>
</dbReference>
<protein>
    <submittedName>
        <fullName evidence="2">Uncharacterized protein</fullName>
    </submittedName>
</protein>